<organism evidence="10 11">
    <name type="scientific">Tremblaya princeps</name>
    <dbReference type="NCBI Taxonomy" id="189385"/>
    <lineage>
        <taxon>Bacteria</taxon>
        <taxon>Pseudomonadati</taxon>
        <taxon>Pseudomonadota</taxon>
        <taxon>Betaproteobacteria</taxon>
        <taxon>Candidatus Tremblayella</taxon>
    </lineage>
</organism>
<dbReference type="PANTHER" id="PTHR43814:SF1">
    <property type="entry name" value="ARGININOSUCCINATE LYASE"/>
    <property type="match status" value="1"/>
</dbReference>
<feature type="domain" description="Fumarate lyase N-terminal" evidence="8">
    <location>
        <begin position="4"/>
        <end position="298"/>
    </location>
</feature>
<dbReference type="Pfam" id="PF00206">
    <property type="entry name" value="Lyase_1"/>
    <property type="match status" value="1"/>
</dbReference>
<evidence type="ECO:0000256" key="4">
    <source>
        <dbReference type="ARBA" id="ARBA00022571"/>
    </source>
</evidence>
<gene>
    <name evidence="7 10" type="primary">argH</name>
    <name evidence="10" type="ORF">MHIR_TP00061</name>
</gene>
<dbReference type="PATRIC" id="fig|189385.8.peg.67"/>
<dbReference type="PANTHER" id="PTHR43814">
    <property type="entry name" value="ARGININOSUCCINATE LYASE"/>
    <property type="match status" value="1"/>
</dbReference>
<dbReference type="InterPro" id="IPR000362">
    <property type="entry name" value="Fumarate_lyase_fam"/>
</dbReference>
<dbReference type="InterPro" id="IPR024083">
    <property type="entry name" value="Fumarase/histidase_N"/>
</dbReference>
<evidence type="ECO:0000313" key="10">
    <source>
        <dbReference type="EMBL" id="CUX76693.1"/>
    </source>
</evidence>
<dbReference type="PRINTS" id="PR00149">
    <property type="entry name" value="FUMRATELYASE"/>
</dbReference>
<dbReference type="PROSITE" id="PS00163">
    <property type="entry name" value="FUMARATE_LYASES"/>
    <property type="match status" value="1"/>
</dbReference>
<dbReference type="Gene3D" id="1.20.200.10">
    <property type="entry name" value="Fumarase/aspartase (Central domain)"/>
    <property type="match status" value="1"/>
</dbReference>
<evidence type="ECO:0000256" key="2">
    <source>
        <dbReference type="ARBA" id="ARBA00004941"/>
    </source>
</evidence>
<dbReference type="InterPro" id="IPR020557">
    <property type="entry name" value="Fumarate_lyase_CS"/>
</dbReference>
<dbReference type="Proteomes" id="UP000075242">
    <property type="component" value="Chromosome I"/>
</dbReference>
<reference evidence="11" key="1">
    <citation type="submission" date="2016-01" db="EMBL/GenBank/DDBJ databases">
        <authorList>
            <person name="Husnik F."/>
        </authorList>
    </citation>
    <scope>NUCLEOTIDE SEQUENCE [LARGE SCALE GENOMIC DNA]</scope>
</reference>
<comment type="subcellular location">
    <subcellularLocation>
        <location evidence="7">Cytoplasm</location>
    </subcellularLocation>
</comment>
<evidence type="ECO:0000256" key="3">
    <source>
        <dbReference type="ARBA" id="ARBA00012338"/>
    </source>
</evidence>
<comment type="catalytic activity">
    <reaction evidence="1 7">
        <text>2-(N(omega)-L-arginino)succinate = fumarate + L-arginine</text>
        <dbReference type="Rhea" id="RHEA:24020"/>
        <dbReference type="ChEBI" id="CHEBI:29806"/>
        <dbReference type="ChEBI" id="CHEBI:32682"/>
        <dbReference type="ChEBI" id="CHEBI:57472"/>
        <dbReference type="EC" id="4.3.2.1"/>
    </reaction>
</comment>
<feature type="domain" description="Argininosuccinate lyase C-terminal" evidence="9">
    <location>
        <begin position="361"/>
        <end position="398"/>
    </location>
</feature>
<dbReference type="GO" id="GO:0042450">
    <property type="term" value="P:L-arginine biosynthetic process via ornithine"/>
    <property type="evidence" value="ECO:0007669"/>
    <property type="project" value="UniProtKB-UniRule"/>
</dbReference>
<evidence type="ECO:0000256" key="1">
    <source>
        <dbReference type="ARBA" id="ARBA00000985"/>
    </source>
</evidence>
<keyword evidence="6 7" id="KW-0456">Lyase</keyword>
<dbReference type="EMBL" id="LN999011">
    <property type="protein sequence ID" value="CUX76693.1"/>
    <property type="molecule type" value="Genomic_DNA"/>
</dbReference>
<dbReference type="FunFam" id="1.20.200.10:FF:000015">
    <property type="entry name" value="argininosuccinate lyase isoform X2"/>
    <property type="match status" value="1"/>
</dbReference>
<dbReference type="Gene3D" id="1.10.40.30">
    <property type="entry name" value="Fumarase/aspartase (C-terminal domain)"/>
    <property type="match status" value="1"/>
</dbReference>
<evidence type="ECO:0000259" key="8">
    <source>
        <dbReference type="Pfam" id="PF00206"/>
    </source>
</evidence>
<dbReference type="AlphaFoldDB" id="A0A143WNJ6"/>
<dbReference type="Gene3D" id="1.10.275.10">
    <property type="entry name" value="Fumarase/aspartase (N-terminal domain)"/>
    <property type="match status" value="1"/>
</dbReference>
<dbReference type="NCBIfam" id="TIGR00838">
    <property type="entry name" value="argH"/>
    <property type="match status" value="1"/>
</dbReference>
<name>A0A143WNJ6_TREPR</name>
<evidence type="ECO:0000256" key="5">
    <source>
        <dbReference type="ARBA" id="ARBA00022605"/>
    </source>
</evidence>
<comment type="similarity">
    <text evidence="7">Belongs to the lyase 1 family. Argininosuccinate lyase subfamily.</text>
</comment>
<dbReference type="HAMAP" id="MF_00006">
    <property type="entry name" value="Arg_succ_lyase"/>
    <property type="match status" value="1"/>
</dbReference>
<dbReference type="InterPro" id="IPR022761">
    <property type="entry name" value="Fumarate_lyase_N"/>
</dbReference>
<dbReference type="InterPro" id="IPR008948">
    <property type="entry name" value="L-Aspartase-like"/>
</dbReference>
<dbReference type="InterPro" id="IPR029419">
    <property type="entry name" value="Arg_succ_lyase_C"/>
</dbReference>
<comment type="pathway">
    <text evidence="2 7">Amino-acid biosynthesis; L-arginine biosynthesis; L-arginine from L-ornithine and carbamoyl phosphate: step 3/3.</text>
</comment>
<dbReference type="PRINTS" id="PR00145">
    <property type="entry name" value="ARGSUCLYASE"/>
</dbReference>
<dbReference type="CDD" id="cd01359">
    <property type="entry name" value="Argininosuccinate_lyase"/>
    <property type="match status" value="1"/>
</dbReference>
<dbReference type="UniPathway" id="UPA00068">
    <property type="reaction ID" value="UER00114"/>
</dbReference>
<dbReference type="EC" id="4.3.2.1" evidence="3 7"/>
<keyword evidence="7" id="KW-0963">Cytoplasm</keyword>
<accession>A0A143WNJ6</accession>
<dbReference type="Pfam" id="PF14698">
    <property type="entry name" value="ASL_C2"/>
    <property type="match status" value="1"/>
</dbReference>
<dbReference type="GO" id="GO:0004056">
    <property type="term" value="F:argininosuccinate lyase activity"/>
    <property type="evidence" value="ECO:0007669"/>
    <property type="project" value="UniProtKB-UniRule"/>
</dbReference>
<dbReference type="SUPFAM" id="SSF48557">
    <property type="entry name" value="L-aspartase-like"/>
    <property type="match status" value="1"/>
</dbReference>
<evidence type="ECO:0000256" key="7">
    <source>
        <dbReference type="HAMAP-Rule" id="MF_00006"/>
    </source>
</evidence>
<evidence type="ECO:0000259" key="9">
    <source>
        <dbReference type="Pfam" id="PF14698"/>
    </source>
</evidence>
<keyword evidence="5 7" id="KW-0028">Amino-acid biosynthesis</keyword>
<protein>
    <recommendedName>
        <fullName evidence="3 7">Argininosuccinate lyase</fullName>
        <shortName evidence="7">ASAL</shortName>
        <ecNumber evidence="3 7">4.3.2.1</ecNumber>
    </recommendedName>
    <alternativeName>
        <fullName evidence="7">Arginosuccinase</fullName>
    </alternativeName>
</protein>
<sequence length="452" mass="48499">MWSGRFTSPVCAPVQRFTASVGFDRALCHCDAAVLAAHCRALYMRRAMSLRDLADVERGLSDVATSARAGALSWRPELEDVHRNVEHVLTGLVGKAGRMAHTGKSRNDQVSTTVRLWLRHKVSASIRRVAALERALMTRARRCLNTLMPGLTHMQVAQPITAAHYLTAYCSMLARDRARLVRCSRAASVLALGSGALAGTNHGGDRYAAADMLGLHGVSPNSMDAVSDRDFVMEYALCVAVLMVHMSRLAEDMITWSSSLVGFASLGDALCTGSSIMPQKKNPDILELVRAKAGVLIGGAAGIMAVMKAQGMAYNRDNQEDKAVLLVASRAVARSLEVVALAVCSLGLNRSRLRRRLESSFAAATDMADSLVWHGMTFRDSHEAVARAVGIAARSGRTGRGTLPLRSRGVVPPMLAARLACVGVPGVRGSVFYKDAIGGTSPKWCFRVMRGA</sequence>
<evidence type="ECO:0000313" key="11">
    <source>
        <dbReference type="Proteomes" id="UP000075242"/>
    </source>
</evidence>
<evidence type="ECO:0000256" key="6">
    <source>
        <dbReference type="ARBA" id="ARBA00023239"/>
    </source>
</evidence>
<keyword evidence="4 7" id="KW-0055">Arginine biosynthesis</keyword>
<proteinExistence type="inferred from homology"/>
<dbReference type="InterPro" id="IPR009049">
    <property type="entry name" value="Argininosuccinate_lyase"/>
</dbReference>
<dbReference type="GO" id="GO:0005829">
    <property type="term" value="C:cytosol"/>
    <property type="evidence" value="ECO:0007669"/>
    <property type="project" value="TreeGrafter"/>
</dbReference>